<reference evidence="2" key="1">
    <citation type="submission" date="2020-01" db="EMBL/GenBank/DDBJ databases">
        <title>Muricauda ochracea sp. nov., isolated from a tidal flat of Garorim bay in Korea.</title>
        <authorList>
            <person name="Kim D."/>
            <person name="Yoo Y."/>
            <person name="Kim J.-J."/>
        </authorList>
    </citation>
    <scope>NUCLEOTIDE SEQUENCE</scope>
    <source>
        <strain evidence="2">JGD-17</strain>
    </source>
</reference>
<organism evidence="2 3">
    <name type="scientific">Flagellimonas ochracea</name>
    <dbReference type="NCBI Taxonomy" id="2696472"/>
    <lineage>
        <taxon>Bacteria</taxon>
        <taxon>Pseudomonadati</taxon>
        <taxon>Bacteroidota</taxon>
        <taxon>Flavobacteriia</taxon>
        <taxon>Flavobacteriales</taxon>
        <taxon>Flavobacteriaceae</taxon>
        <taxon>Flagellimonas</taxon>
    </lineage>
</organism>
<evidence type="ECO:0000313" key="2">
    <source>
        <dbReference type="EMBL" id="NAY90421.1"/>
    </source>
</evidence>
<keyword evidence="1" id="KW-1133">Transmembrane helix</keyword>
<comment type="caution">
    <text evidence="2">The sequence shown here is derived from an EMBL/GenBank/DDBJ whole genome shotgun (WGS) entry which is preliminary data.</text>
</comment>
<name>A0A964TBC4_9FLAO</name>
<gene>
    <name evidence="2" type="ORF">GTQ34_00680</name>
</gene>
<feature type="transmembrane region" description="Helical" evidence="1">
    <location>
        <begin position="61"/>
        <end position="81"/>
    </location>
</feature>
<keyword evidence="1" id="KW-0812">Transmembrane</keyword>
<evidence type="ECO:0000256" key="1">
    <source>
        <dbReference type="SAM" id="Phobius"/>
    </source>
</evidence>
<dbReference type="InterPro" id="IPR011655">
    <property type="entry name" value="MpPF26"/>
</dbReference>
<dbReference type="RefSeq" id="WP_166521839.1">
    <property type="nucleotide sequence ID" value="NZ_JAAABI010000001.1"/>
</dbReference>
<accession>A0A964TBC4</accession>
<evidence type="ECO:0000313" key="3">
    <source>
        <dbReference type="Proteomes" id="UP000667650"/>
    </source>
</evidence>
<keyword evidence="3" id="KW-1185">Reference proteome</keyword>
<dbReference type="Proteomes" id="UP000667650">
    <property type="component" value="Unassembled WGS sequence"/>
</dbReference>
<feature type="transmembrane region" description="Helical" evidence="1">
    <location>
        <begin position="12"/>
        <end position="41"/>
    </location>
</feature>
<dbReference type="EMBL" id="JAAABI010000001">
    <property type="protein sequence ID" value="NAY90421.1"/>
    <property type="molecule type" value="Genomic_DNA"/>
</dbReference>
<sequence>MEQKNLPNVTIALVLAILSFICCCFGGVPGLLLAGIAFFLVKKDEKTYAENPDLYSNYKTLKTVKTVAIIGMVLGALYFLYSLWSINQMGGWEGYMEKVNEMMEQYQ</sequence>
<protein>
    <submittedName>
        <fullName evidence="2">DUF4190 domain-containing protein</fullName>
    </submittedName>
</protein>
<keyword evidence="1" id="KW-0472">Membrane</keyword>
<dbReference type="AlphaFoldDB" id="A0A964TBC4"/>
<proteinExistence type="predicted"/>
<dbReference type="Pfam" id="PF07666">
    <property type="entry name" value="MpPF26"/>
    <property type="match status" value="1"/>
</dbReference>
<dbReference type="NCBIfam" id="NF040945">
    <property type="entry name" value="CCC_membrane"/>
    <property type="match status" value="1"/>
</dbReference>